<feature type="compositionally biased region" description="Polar residues" evidence="1">
    <location>
        <begin position="51"/>
        <end position="65"/>
    </location>
</feature>
<name>A0A821XXA0_9BILA</name>
<gene>
    <name evidence="2" type="ORF">UJA718_LOCUS47726</name>
</gene>
<feature type="compositionally biased region" description="Polar residues" evidence="1">
    <location>
        <begin position="21"/>
        <end position="43"/>
    </location>
</feature>
<feature type="region of interest" description="Disordered" evidence="1">
    <location>
        <begin position="1"/>
        <end position="65"/>
    </location>
</feature>
<organism evidence="2 3">
    <name type="scientific">Rotaria socialis</name>
    <dbReference type="NCBI Taxonomy" id="392032"/>
    <lineage>
        <taxon>Eukaryota</taxon>
        <taxon>Metazoa</taxon>
        <taxon>Spiralia</taxon>
        <taxon>Gnathifera</taxon>
        <taxon>Rotifera</taxon>
        <taxon>Eurotatoria</taxon>
        <taxon>Bdelloidea</taxon>
        <taxon>Philodinida</taxon>
        <taxon>Philodinidae</taxon>
        <taxon>Rotaria</taxon>
    </lineage>
</organism>
<dbReference type="EMBL" id="CAJOBP010091925">
    <property type="protein sequence ID" value="CAF4950334.1"/>
    <property type="molecule type" value="Genomic_DNA"/>
</dbReference>
<dbReference type="Proteomes" id="UP000663873">
    <property type="component" value="Unassembled WGS sequence"/>
</dbReference>
<evidence type="ECO:0000313" key="3">
    <source>
        <dbReference type="Proteomes" id="UP000663873"/>
    </source>
</evidence>
<dbReference type="AlphaFoldDB" id="A0A821XXA0"/>
<reference evidence="2" key="1">
    <citation type="submission" date="2021-02" db="EMBL/GenBank/DDBJ databases">
        <authorList>
            <person name="Nowell W R."/>
        </authorList>
    </citation>
    <scope>NUCLEOTIDE SEQUENCE</scope>
</reference>
<proteinExistence type="predicted"/>
<feature type="non-terminal residue" evidence="2">
    <location>
        <position position="65"/>
    </location>
</feature>
<accession>A0A821XXA0</accession>
<feature type="compositionally biased region" description="Low complexity" evidence="1">
    <location>
        <begin position="1"/>
        <end position="20"/>
    </location>
</feature>
<evidence type="ECO:0000313" key="2">
    <source>
        <dbReference type="EMBL" id="CAF4950334.1"/>
    </source>
</evidence>
<keyword evidence="3" id="KW-1185">Reference proteome</keyword>
<comment type="caution">
    <text evidence="2">The sequence shown here is derived from an EMBL/GenBank/DDBJ whole genome shotgun (WGS) entry which is preliminary data.</text>
</comment>
<sequence length="65" mass="6664">MQSPMSSFSSSSNNSTTSSSAISDVVTNQTRPTARETSVNNPSGLARSRSLAVNPNGRTAMATAS</sequence>
<evidence type="ECO:0000256" key="1">
    <source>
        <dbReference type="SAM" id="MobiDB-lite"/>
    </source>
</evidence>
<protein>
    <submittedName>
        <fullName evidence="2">Uncharacterized protein</fullName>
    </submittedName>
</protein>